<sequence>MGSWSGIRFLELRSSFSATGFARLTMPYEHGRTDNIFEKSADRRIRSTFRRSVDQDNYKFCSKEFGFRSSEQRLPLLTIIFLDTHASRKVSPFPSLLPGDFCRKNFESISSSNMENSKPPSPHVFKDSPRAANMDPVMLNSSCISSEASSLDQTDSRNKLSNSLDSSTTSLPGCLISGNSSGSVCDNPSAVGSDFLVSAIPKVDKRVKRNSRKKAKKKGKQYKRTASRKVLTDSNVQCEENNYSASAFETSESSSLSSSAKHVLDINLSDEATPPDLLVTDITVEKDDSANNVEFVDCSTTLLSCTSYSDEMDDFEPVSSPQIFAPDEFGCNTTAYLDLSSTIKDAETVPFSSDGSTREVYFKENNIFHDNFSRISMDNYNSVVDSSFDGSNSDIGENSSDDTVMRSPIKDESQPSSSEGEIFSPSKELIQHESSSHTTVNLCSVNSDISKNCYTSDAYLSNDVLDACSSTERADCSSQAGSNDDFQPVIAGKRGRRSRKIIGNVSLNGTNRYFTANNHSHTGKDNNYSIWQKVQKIERKEGASKPNNVSVLSPYGEVSSKETKTKMKLDKFVGLKQKQCGTTYRYPCPDDMFKIEASQAAPNCHKTVQPLSKSAVGNSVNSIKSKSGSAVKHANQCNISGSHTGKSDTDKSLKHHVQQKECLQNSSFTAVDKDHNIGFRSPNNSFSQRCLAKPTDDCCQPELEKEIHLHTEEATLPRNTCNGVCLMDLPAVHSEIGQTPTAMNQIGHRQIEGNSEVGTTKYRESSSLSSSAGNLIQKWVPVGRKDSVYSDTGYFEKVSIRDDATTDQSYPNAAGLVGSSLNKLFSVSKDGEFSNPGASKLIKKLSSCPRSANKASDLHAEINFQTHEMKDKEFNGVATELDKIIQAVNDAYKLQTVAEGVQLVTGCPCANFEKFLFLASPVIRKTQQSRSCSSCFPEQLISNSFCCHQIPNIALKSIWQWYEEPGCFGLEVRAHDYCNSGRQHNGRSEFTAYFVPYLSAVQLFGKSRSARYCNRSGEAATTCEADKREKSLGSLPNLSMLLPQPHKGTNFCLSESYSSAAEEIFDKSIHMDHAELIFEYFESDQPPWRRPLYEKIKELVSGDRLPASCIFGDPLKLESVKLHDLHPASWYCVAWYPIYRIPDGNFHAAFLTYHSLGHFVHRSASACVPGAFTNVVSPVVGLQTYRDKGENWFQPRDMDMKVFHSEDAHFSNASDLLKERLRTLKQTASVMARAVVHKRDQRSANRHPDYEFFVSRSW</sequence>
<evidence type="ECO:0000313" key="3">
    <source>
        <dbReference type="Proteomes" id="UP001055439"/>
    </source>
</evidence>
<dbReference type="PANTHER" id="PTHR32010">
    <property type="entry name" value="PHOTOSYSTEM II STABILITY/ASSEMBLY FACTOR HCF136, CHLOROPLASTIC"/>
    <property type="match status" value="1"/>
</dbReference>
<feature type="region of interest" description="Disordered" evidence="1">
    <location>
        <begin position="111"/>
        <end position="131"/>
    </location>
</feature>
<evidence type="ECO:0000313" key="2">
    <source>
        <dbReference type="EMBL" id="URE20211.1"/>
    </source>
</evidence>
<dbReference type="PANTHER" id="PTHR32010:SF18">
    <property type="entry name" value="DUF789 FAMILY PROTEIN"/>
    <property type="match status" value="1"/>
</dbReference>
<dbReference type="OrthoDB" id="1920576at2759"/>
<evidence type="ECO:0000256" key="1">
    <source>
        <dbReference type="SAM" id="MobiDB-lite"/>
    </source>
</evidence>
<feature type="compositionally biased region" description="Polar residues" evidence="1">
    <location>
        <begin position="388"/>
        <end position="402"/>
    </location>
</feature>
<proteinExistence type="predicted"/>
<organism evidence="2 3">
    <name type="scientific">Musa troglodytarum</name>
    <name type="common">fe'i banana</name>
    <dbReference type="NCBI Taxonomy" id="320322"/>
    <lineage>
        <taxon>Eukaryota</taxon>
        <taxon>Viridiplantae</taxon>
        <taxon>Streptophyta</taxon>
        <taxon>Embryophyta</taxon>
        <taxon>Tracheophyta</taxon>
        <taxon>Spermatophyta</taxon>
        <taxon>Magnoliopsida</taxon>
        <taxon>Liliopsida</taxon>
        <taxon>Zingiberales</taxon>
        <taxon>Musaceae</taxon>
        <taxon>Musa</taxon>
    </lineage>
</organism>
<feature type="region of interest" description="Disordered" evidence="1">
    <location>
        <begin position="206"/>
        <end position="227"/>
    </location>
</feature>
<dbReference type="InterPro" id="IPR008507">
    <property type="entry name" value="DUF789"/>
</dbReference>
<dbReference type="AlphaFoldDB" id="A0A9E7KK02"/>
<dbReference type="EMBL" id="CP097509">
    <property type="protein sequence ID" value="URE20211.1"/>
    <property type="molecule type" value="Genomic_DNA"/>
</dbReference>
<gene>
    <name evidence="2" type="ORF">MUK42_31046</name>
</gene>
<reference evidence="2" key="1">
    <citation type="submission" date="2022-05" db="EMBL/GenBank/DDBJ databases">
        <title>The Musa troglodytarum L. genome provides insights into the mechanism of non-climacteric behaviour and enrichment of carotenoids.</title>
        <authorList>
            <person name="Wang J."/>
        </authorList>
    </citation>
    <scope>NUCLEOTIDE SEQUENCE</scope>
    <source>
        <tissue evidence="2">Leaf</tissue>
    </source>
</reference>
<feature type="region of interest" description="Disordered" evidence="1">
    <location>
        <begin position="149"/>
        <end position="168"/>
    </location>
</feature>
<accession>A0A9E7KK02</accession>
<dbReference type="Pfam" id="PF05623">
    <property type="entry name" value="DUF789"/>
    <property type="match status" value="1"/>
</dbReference>
<name>A0A9E7KK02_9LILI</name>
<protein>
    <submittedName>
        <fullName evidence="2">Uncharacterized protein</fullName>
    </submittedName>
</protein>
<feature type="region of interest" description="Disordered" evidence="1">
    <location>
        <begin position="388"/>
        <end position="423"/>
    </location>
</feature>
<keyword evidence="3" id="KW-1185">Reference proteome</keyword>
<dbReference type="Proteomes" id="UP001055439">
    <property type="component" value="Chromosome 7"/>
</dbReference>